<dbReference type="STRING" id="91626.A0A0C9M9I7"/>
<organism evidence="9">
    <name type="scientific">Mucor ambiguus</name>
    <dbReference type="NCBI Taxonomy" id="91626"/>
    <lineage>
        <taxon>Eukaryota</taxon>
        <taxon>Fungi</taxon>
        <taxon>Fungi incertae sedis</taxon>
        <taxon>Mucoromycota</taxon>
        <taxon>Mucoromycotina</taxon>
        <taxon>Mucoromycetes</taxon>
        <taxon>Mucorales</taxon>
        <taxon>Mucorineae</taxon>
        <taxon>Mucoraceae</taxon>
        <taxon>Mucor</taxon>
    </lineage>
</organism>
<feature type="compositionally biased region" description="Low complexity" evidence="6">
    <location>
        <begin position="69"/>
        <end position="97"/>
    </location>
</feature>
<evidence type="ECO:0000256" key="3">
    <source>
        <dbReference type="ARBA" id="ARBA00022989"/>
    </source>
</evidence>
<dbReference type="SMART" id="SM00353">
    <property type="entry name" value="HLH"/>
    <property type="match status" value="1"/>
</dbReference>
<dbReference type="PANTHER" id="PTHR47804:SF3">
    <property type="entry name" value="PROTEIN BRE4"/>
    <property type="match status" value="1"/>
</dbReference>
<evidence type="ECO:0000256" key="1">
    <source>
        <dbReference type="ARBA" id="ARBA00004141"/>
    </source>
</evidence>
<dbReference type="PROSITE" id="PS50888">
    <property type="entry name" value="BHLH"/>
    <property type="match status" value="1"/>
</dbReference>
<dbReference type="AlphaFoldDB" id="A0A0C9M9I7"/>
<feature type="transmembrane region" description="Helical" evidence="7">
    <location>
        <begin position="354"/>
        <end position="374"/>
    </location>
</feature>
<evidence type="ECO:0000256" key="2">
    <source>
        <dbReference type="ARBA" id="ARBA00022692"/>
    </source>
</evidence>
<accession>A0A0C9M9I7</accession>
<feature type="region of interest" description="Disordered" evidence="6">
    <location>
        <begin position="1"/>
        <end position="41"/>
    </location>
</feature>
<feature type="compositionally biased region" description="Low complexity" evidence="6">
    <location>
        <begin position="29"/>
        <end position="38"/>
    </location>
</feature>
<protein>
    <recommendedName>
        <fullName evidence="8">BHLH domain-containing protein</fullName>
    </recommendedName>
</protein>
<feature type="transmembrane region" description="Helical" evidence="7">
    <location>
        <begin position="264"/>
        <end position="281"/>
    </location>
</feature>
<keyword evidence="2 7" id="KW-0812">Transmembrane</keyword>
<dbReference type="Proteomes" id="UP000053815">
    <property type="component" value="Unassembled WGS sequence"/>
</dbReference>
<feature type="transmembrane region" description="Helical" evidence="7">
    <location>
        <begin position="891"/>
        <end position="907"/>
    </location>
</feature>
<dbReference type="InterPro" id="IPR020966">
    <property type="entry name" value="ALMT"/>
</dbReference>
<dbReference type="PANTHER" id="PTHR47804">
    <property type="entry name" value="60S RIBOSOMAL PROTEIN L19"/>
    <property type="match status" value="1"/>
</dbReference>
<feature type="coiled-coil region" evidence="5">
    <location>
        <begin position="187"/>
        <end position="214"/>
    </location>
</feature>
<dbReference type="CDD" id="cd11398">
    <property type="entry name" value="bHLHzip_scCBP1"/>
    <property type="match status" value="1"/>
</dbReference>
<feature type="transmembrane region" description="Helical" evidence="7">
    <location>
        <begin position="994"/>
        <end position="1016"/>
    </location>
</feature>
<evidence type="ECO:0000256" key="6">
    <source>
        <dbReference type="SAM" id="MobiDB-lite"/>
    </source>
</evidence>
<feature type="transmembrane region" description="Helical" evidence="7">
    <location>
        <begin position="860"/>
        <end position="879"/>
    </location>
</feature>
<evidence type="ECO:0000313" key="9">
    <source>
        <dbReference type="EMBL" id="GAN07111.1"/>
    </source>
</evidence>
<evidence type="ECO:0000256" key="7">
    <source>
        <dbReference type="SAM" id="Phobius"/>
    </source>
</evidence>
<feature type="region of interest" description="Disordered" evidence="6">
    <location>
        <begin position="69"/>
        <end position="130"/>
    </location>
</feature>
<keyword evidence="3 7" id="KW-1133">Transmembrane helix</keyword>
<dbReference type="SUPFAM" id="SSF47459">
    <property type="entry name" value="HLH, helix-loop-helix DNA-binding domain"/>
    <property type="match status" value="1"/>
</dbReference>
<dbReference type="GO" id="GO:0015743">
    <property type="term" value="P:malate transport"/>
    <property type="evidence" value="ECO:0007669"/>
    <property type="project" value="InterPro"/>
</dbReference>
<evidence type="ECO:0000256" key="5">
    <source>
        <dbReference type="SAM" id="Coils"/>
    </source>
</evidence>
<feature type="compositionally biased region" description="Basic and acidic residues" evidence="6">
    <location>
        <begin position="98"/>
        <end position="115"/>
    </location>
</feature>
<dbReference type="InterPro" id="IPR036638">
    <property type="entry name" value="HLH_DNA-bd_sf"/>
</dbReference>
<dbReference type="InterPro" id="IPR011598">
    <property type="entry name" value="bHLH_dom"/>
</dbReference>
<dbReference type="GO" id="GO:0016020">
    <property type="term" value="C:membrane"/>
    <property type="evidence" value="ECO:0007669"/>
    <property type="project" value="UniProtKB-SubCell"/>
</dbReference>
<keyword evidence="4 7" id="KW-0472">Membrane</keyword>
<dbReference type="InterPro" id="IPR047206">
    <property type="entry name" value="bHLHzip_scCBP1-like"/>
</dbReference>
<reference evidence="9" key="1">
    <citation type="submission" date="2014-09" db="EMBL/GenBank/DDBJ databases">
        <title>Draft genome sequence of an oleaginous Mucoromycotina fungus Mucor ambiguus NBRC6742.</title>
        <authorList>
            <person name="Takeda I."/>
            <person name="Yamane N."/>
            <person name="Morita T."/>
            <person name="Tamano K."/>
            <person name="Machida M."/>
            <person name="Baker S."/>
            <person name="Koike H."/>
        </authorList>
    </citation>
    <scope>NUCLEOTIDE SEQUENCE</scope>
    <source>
        <strain evidence="9">NBRC 6742</strain>
    </source>
</reference>
<feature type="transmembrane region" description="Helical" evidence="7">
    <location>
        <begin position="324"/>
        <end position="347"/>
    </location>
</feature>
<sequence>MSHQENPTTAEKQVEETQGIDAPQLNNGTPTPTSTTTTNYSSVDNEIWASITPQQDASLRALHQSMQSNNNATDNANTNTLSASPNTTTTTTAAVSSKKPEDSDDKPAVGSEEWHKLRRENHKQVERRRRETINDGIAELSRIVPGCEKNKGSILQRAAIYIRQLKEAEAATVEKWTLEKLLTDQAISELNRQVEALKSENDRILLQNEYLKRELENTTGSHHLHQPSNNESTVAKLWKKIIKCTIAYEIGSIIILIPQVNENVGVVPFLVTLGTLFYNASGTAGNQIVEMGLNVAMMLPACIWCAIVSYLCTLYNQHIESANLYPFGAGIIAAIAFFMCIFVIAYYRLKYPRLFIPALQGFVIPIFGLTSGIYNKQFNVMSIVGIFYPSLIGGAIALLTNLLIWPETAAKVSENAFGSALASIQNVLEFVESDIFQESNLAFTDLSASKKLRQHIQTLDADISKMQSSRTEAKYEIVVSHYCPLWYKQFAKTMSGLSRNLYGFSMAVGREGEIMLHQKIQAQLNQHRHNHPDGFAEQQHQQSLRLRKQQFDHGDTMMSQRSGYTAMGTHKLEGGGTVSRIEYKLISHLHSSIQPEIKQFVAICISFMESIRHKLAENNAIPMHYSPSAGEQPCHVKDLARAMQSLQDAKIILQKQNEDRRAQPTEDHYLIYTLLFSLTQFGNKMIELEEQANQLIAKRAGGKYPRVFFPRMNLKKWLGKANENAHSQRAATEQVLFDQQELLQREETRKSTRNDRVDDINNVEASNGAIRMKATAAVTNNNSSSSSSSNSSNSIDSEIIHEPTVSHKPHGAIEKRMSMESDWIDDDQSPIPLQHAPGTHVWNKWFHHISEWLKKDPTRYAIKFTVTMELLALMAWLPIKGVNELYVDNHGQWALLSAMVVFNFTVGSTALQCFFRVLATIIGSVCGYLCLLAANKDHSPYVLSVMTLIFQVPMWYSLLGGKYPRIGFISLLTMAVIVSTGYTDRYKEGIFSPVWKRALTAIFAILIVIIVDQLLWPVWARKMVRKHVSDLLIATGIQYSKVASLVCQPNTNSYRYKYTLKDAQCNTKILRRQHQLCIQMLGLAEMEPRITKGAFPIDIYRQILDHELNILYWIEHLLKVQTFITKRVRQLIMNPMNSYRKELAAAVHLYLFTLAGSLRTKSSLPASLPSAELARQMLQQRQAELWHDDFDKLNDMTPEEEKSVVLDEDQVKSKQIRGVENHIYWQTYAAGNVELIIEQEAMGELVVKLMGQHVFRAATKDWIA</sequence>
<evidence type="ECO:0000313" key="10">
    <source>
        <dbReference type="Proteomes" id="UP000053815"/>
    </source>
</evidence>
<dbReference type="InterPro" id="IPR018823">
    <property type="entry name" value="ArAE_2_N"/>
</dbReference>
<name>A0A0C9M9I7_9FUNG</name>
<dbReference type="GO" id="GO:0003700">
    <property type="term" value="F:DNA-binding transcription factor activity"/>
    <property type="evidence" value="ECO:0007669"/>
    <property type="project" value="InterPro"/>
</dbReference>
<feature type="transmembrane region" description="Helical" evidence="7">
    <location>
        <begin position="914"/>
        <end position="934"/>
    </location>
</feature>
<feature type="compositionally biased region" description="Basic and acidic residues" evidence="6">
    <location>
        <begin position="746"/>
        <end position="759"/>
    </location>
</feature>
<feature type="coiled-coil region" evidence="5">
    <location>
        <begin position="636"/>
        <end position="698"/>
    </location>
</feature>
<feature type="region of interest" description="Disordered" evidence="6">
    <location>
        <begin position="746"/>
        <end position="765"/>
    </location>
</feature>
<evidence type="ECO:0000256" key="4">
    <source>
        <dbReference type="ARBA" id="ARBA00023136"/>
    </source>
</evidence>
<feature type="transmembrane region" description="Helical" evidence="7">
    <location>
        <begin position="940"/>
        <end position="959"/>
    </location>
</feature>
<dbReference type="EMBL" id="DF836438">
    <property type="protein sequence ID" value="GAN07111.1"/>
    <property type="molecule type" value="Genomic_DNA"/>
</dbReference>
<proteinExistence type="predicted"/>
<dbReference type="Pfam" id="PF10337">
    <property type="entry name" value="ArAE_2_N"/>
    <property type="match status" value="1"/>
</dbReference>
<evidence type="ECO:0000259" key="8">
    <source>
        <dbReference type="PROSITE" id="PS50888"/>
    </source>
</evidence>
<gene>
    <name evidence="9" type="ORF">MAM1_0149d06603</name>
</gene>
<dbReference type="InterPro" id="IPR052430">
    <property type="entry name" value="IVT-Associated"/>
</dbReference>
<comment type="subcellular location">
    <subcellularLocation>
        <location evidence="1">Membrane</location>
        <topology evidence="1">Multi-pass membrane protein</topology>
    </subcellularLocation>
</comment>
<feature type="transmembrane region" description="Helical" evidence="7">
    <location>
        <begin position="966"/>
        <end position="982"/>
    </location>
</feature>
<feature type="domain" description="BHLH" evidence="8">
    <location>
        <begin position="117"/>
        <end position="165"/>
    </location>
</feature>
<dbReference type="GO" id="GO:0046983">
    <property type="term" value="F:protein dimerization activity"/>
    <property type="evidence" value="ECO:0007669"/>
    <property type="project" value="InterPro"/>
</dbReference>
<keyword evidence="10" id="KW-1185">Reference proteome</keyword>
<feature type="transmembrane region" description="Helical" evidence="7">
    <location>
        <begin position="293"/>
        <end position="312"/>
    </location>
</feature>
<dbReference type="Gene3D" id="4.10.280.10">
    <property type="entry name" value="Helix-loop-helix DNA-binding domain"/>
    <property type="match status" value="1"/>
</dbReference>
<keyword evidence="5" id="KW-0175">Coiled coil</keyword>
<dbReference type="Pfam" id="PF11744">
    <property type="entry name" value="ALMT"/>
    <property type="match status" value="1"/>
</dbReference>
<dbReference type="Pfam" id="PF00010">
    <property type="entry name" value="HLH"/>
    <property type="match status" value="1"/>
</dbReference>
<feature type="transmembrane region" description="Helical" evidence="7">
    <location>
        <begin position="386"/>
        <end position="405"/>
    </location>
</feature>
<dbReference type="OrthoDB" id="68611at2759"/>
<feature type="compositionally biased region" description="Polar residues" evidence="6">
    <location>
        <begin position="1"/>
        <end position="11"/>
    </location>
</feature>